<accession>A0AAV4A0L3</accession>
<reference evidence="3 4" key="1">
    <citation type="journal article" date="2021" name="Elife">
        <title>Chloroplast acquisition without the gene transfer in kleptoplastic sea slugs, Plakobranchus ocellatus.</title>
        <authorList>
            <person name="Maeda T."/>
            <person name="Takahashi S."/>
            <person name="Yoshida T."/>
            <person name="Shimamura S."/>
            <person name="Takaki Y."/>
            <person name="Nagai Y."/>
            <person name="Toyoda A."/>
            <person name="Suzuki Y."/>
            <person name="Arimoto A."/>
            <person name="Ishii H."/>
            <person name="Satoh N."/>
            <person name="Nishiyama T."/>
            <person name="Hasebe M."/>
            <person name="Maruyama T."/>
            <person name="Minagawa J."/>
            <person name="Obokata J."/>
            <person name="Shigenobu S."/>
        </authorList>
    </citation>
    <scope>NUCLEOTIDE SEQUENCE [LARGE SCALE GENOMIC DNA]</scope>
</reference>
<feature type="chain" id="PRO_5043483938" evidence="2">
    <location>
        <begin position="31"/>
        <end position="146"/>
    </location>
</feature>
<proteinExistence type="predicted"/>
<gene>
    <name evidence="3" type="ORF">PoB_002695700</name>
</gene>
<evidence type="ECO:0000313" key="3">
    <source>
        <dbReference type="EMBL" id="GFO00452.1"/>
    </source>
</evidence>
<feature type="region of interest" description="Disordered" evidence="1">
    <location>
        <begin position="123"/>
        <end position="146"/>
    </location>
</feature>
<evidence type="ECO:0000256" key="1">
    <source>
        <dbReference type="SAM" id="MobiDB-lite"/>
    </source>
</evidence>
<sequence>MPRMPSIPSSLILSFAISIVISNFLPQSTAAPTVPTVEDIQREIAALCDNVCSNPKAICPPECFSSFAEKRALRVSRGRNLKNLRFRVKAATTKPSSALYSSSQPGVGSTVACESALRSAGTLLSRVRASPRGPRPDGGPKSLRSP</sequence>
<evidence type="ECO:0000256" key="2">
    <source>
        <dbReference type="SAM" id="SignalP"/>
    </source>
</evidence>
<organism evidence="3 4">
    <name type="scientific">Plakobranchus ocellatus</name>
    <dbReference type="NCBI Taxonomy" id="259542"/>
    <lineage>
        <taxon>Eukaryota</taxon>
        <taxon>Metazoa</taxon>
        <taxon>Spiralia</taxon>
        <taxon>Lophotrochozoa</taxon>
        <taxon>Mollusca</taxon>
        <taxon>Gastropoda</taxon>
        <taxon>Heterobranchia</taxon>
        <taxon>Euthyneura</taxon>
        <taxon>Panpulmonata</taxon>
        <taxon>Sacoglossa</taxon>
        <taxon>Placobranchoidea</taxon>
        <taxon>Plakobranchidae</taxon>
        <taxon>Plakobranchus</taxon>
    </lineage>
</organism>
<protein>
    <submittedName>
        <fullName evidence="3">Uncharacterized protein</fullName>
    </submittedName>
</protein>
<keyword evidence="2" id="KW-0732">Signal</keyword>
<dbReference type="AlphaFoldDB" id="A0AAV4A0L3"/>
<evidence type="ECO:0000313" key="4">
    <source>
        <dbReference type="Proteomes" id="UP000735302"/>
    </source>
</evidence>
<keyword evidence="4" id="KW-1185">Reference proteome</keyword>
<feature type="signal peptide" evidence="2">
    <location>
        <begin position="1"/>
        <end position="30"/>
    </location>
</feature>
<name>A0AAV4A0L3_9GAST</name>
<dbReference type="EMBL" id="BLXT01003087">
    <property type="protein sequence ID" value="GFO00452.1"/>
    <property type="molecule type" value="Genomic_DNA"/>
</dbReference>
<dbReference type="Proteomes" id="UP000735302">
    <property type="component" value="Unassembled WGS sequence"/>
</dbReference>
<comment type="caution">
    <text evidence="3">The sequence shown here is derived from an EMBL/GenBank/DDBJ whole genome shotgun (WGS) entry which is preliminary data.</text>
</comment>